<proteinExistence type="predicted"/>
<keyword evidence="2" id="KW-1185">Reference proteome</keyword>
<gene>
    <name evidence="1" type="ORF">EVAR_74916_1</name>
</gene>
<dbReference type="AlphaFoldDB" id="A0A4C1UJT5"/>
<comment type="caution">
    <text evidence="1">The sequence shown here is derived from an EMBL/GenBank/DDBJ whole genome shotgun (WGS) entry which is preliminary data.</text>
</comment>
<reference evidence="1 2" key="1">
    <citation type="journal article" date="2019" name="Commun. Biol.">
        <title>The bagworm genome reveals a unique fibroin gene that provides high tensile strength.</title>
        <authorList>
            <person name="Kono N."/>
            <person name="Nakamura H."/>
            <person name="Ohtoshi R."/>
            <person name="Tomita M."/>
            <person name="Numata K."/>
            <person name="Arakawa K."/>
        </authorList>
    </citation>
    <scope>NUCLEOTIDE SEQUENCE [LARGE SCALE GENOMIC DNA]</scope>
</reference>
<organism evidence="1 2">
    <name type="scientific">Eumeta variegata</name>
    <name type="common">Bagworm moth</name>
    <name type="synonym">Eumeta japonica</name>
    <dbReference type="NCBI Taxonomy" id="151549"/>
    <lineage>
        <taxon>Eukaryota</taxon>
        <taxon>Metazoa</taxon>
        <taxon>Ecdysozoa</taxon>
        <taxon>Arthropoda</taxon>
        <taxon>Hexapoda</taxon>
        <taxon>Insecta</taxon>
        <taxon>Pterygota</taxon>
        <taxon>Neoptera</taxon>
        <taxon>Endopterygota</taxon>
        <taxon>Lepidoptera</taxon>
        <taxon>Glossata</taxon>
        <taxon>Ditrysia</taxon>
        <taxon>Tineoidea</taxon>
        <taxon>Psychidae</taxon>
        <taxon>Oiketicinae</taxon>
        <taxon>Eumeta</taxon>
    </lineage>
</organism>
<evidence type="ECO:0000313" key="1">
    <source>
        <dbReference type="EMBL" id="GBP26154.1"/>
    </source>
</evidence>
<sequence length="145" mass="15904">MRLRRAEARDYSDLQFTEPAQFGQPRSDRLGIHANGCGTDFIDAGGAVPRTQLKIEIEGAGIGFKVESRVDIGMKSGTGFGIKRGIGFGIVVSIGILRIARGLGSEARVELVSEWRACPGLESIFKMEIESGSEIPEQDRHWNLW</sequence>
<dbReference type="Proteomes" id="UP000299102">
    <property type="component" value="Unassembled WGS sequence"/>
</dbReference>
<protein>
    <submittedName>
        <fullName evidence="1">Uncharacterized protein</fullName>
    </submittedName>
</protein>
<dbReference type="EMBL" id="BGZK01000177">
    <property type="protein sequence ID" value="GBP26154.1"/>
    <property type="molecule type" value="Genomic_DNA"/>
</dbReference>
<name>A0A4C1UJT5_EUMVA</name>
<evidence type="ECO:0000313" key="2">
    <source>
        <dbReference type="Proteomes" id="UP000299102"/>
    </source>
</evidence>
<accession>A0A4C1UJT5</accession>